<dbReference type="EMBL" id="CYTV01000002">
    <property type="protein sequence ID" value="CUI49156.1"/>
    <property type="molecule type" value="Genomic_DNA"/>
</dbReference>
<feature type="compositionally biased region" description="Low complexity" evidence="1">
    <location>
        <begin position="18"/>
        <end position="39"/>
    </location>
</feature>
<evidence type="ECO:0000313" key="3">
    <source>
        <dbReference type="Proteomes" id="UP000053096"/>
    </source>
</evidence>
<evidence type="ECO:0000256" key="1">
    <source>
        <dbReference type="SAM" id="MobiDB-lite"/>
    </source>
</evidence>
<reference evidence="2 3" key="1">
    <citation type="submission" date="2015-09" db="EMBL/GenBank/DDBJ databases">
        <authorList>
            <person name="Jackson K.R."/>
            <person name="Lunt B.L."/>
            <person name="Fisher J.N.B."/>
            <person name="Gardner A.V."/>
            <person name="Bailey M.E."/>
            <person name="Deus L.M."/>
            <person name="Earl A.S."/>
            <person name="Gibby P.D."/>
            <person name="Hartmann K.A."/>
            <person name="Liu J.E."/>
            <person name="Manci A.M."/>
            <person name="Nielsen D.A."/>
            <person name="Solomon M.B."/>
            <person name="Breakwell D.P."/>
            <person name="Burnett S.H."/>
            <person name="Grose J.H."/>
        </authorList>
    </citation>
    <scope>NUCLEOTIDE SEQUENCE [LARGE SCALE GENOMIC DNA]</scope>
    <source>
        <strain evidence="2 3">2789STDY5608636</strain>
    </source>
</reference>
<feature type="region of interest" description="Disordered" evidence="1">
    <location>
        <begin position="1"/>
        <end position="46"/>
    </location>
</feature>
<proteinExistence type="predicted"/>
<feature type="compositionally biased region" description="Low complexity" evidence="1">
    <location>
        <begin position="1"/>
        <end position="11"/>
    </location>
</feature>
<accession>A0A0M7D6L4</accession>
<gene>
    <name evidence="2" type="ORF">ERS370011_00781</name>
</gene>
<protein>
    <submittedName>
        <fullName evidence="2">Uncharacterized protein</fullName>
    </submittedName>
</protein>
<organism evidence="2 3">
    <name type="scientific">Bordetella pseudohinzii</name>
    <dbReference type="NCBI Taxonomy" id="1331258"/>
    <lineage>
        <taxon>Bacteria</taxon>
        <taxon>Pseudomonadati</taxon>
        <taxon>Pseudomonadota</taxon>
        <taxon>Betaproteobacteria</taxon>
        <taxon>Burkholderiales</taxon>
        <taxon>Alcaligenaceae</taxon>
        <taxon>Bordetella</taxon>
    </lineage>
</organism>
<sequence>MGIALAGSAAGAAGGPAGTARTTGPPGAPGPLLAETAAGRRISAAS</sequence>
<dbReference type="Proteomes" id="UP000053096">
    <property type="component" value="Unassembled WGS sequence"/>
</dbReference>
<dbReference type="AlphaFoldDB" id="A0A0M7D6L4"/>
<name>A0A0M7D6L4_9BORD</name>
<evidence type="ECO:0000313" key="2">
    <source>
        <dbReference type="EMBL" id="CUI49156.1"/>
    </source>
</evidence>